<evidence type="ECO:0000313" key="3">
    <source>
        <dbReference type="Proteomes" id="UP000199163"/>
    </source>
</evidence>
<dbReference type="AlphaFoldDB" id="A0A1G8JTC7"/>
<evidence type="ECO:0008006" key="4">
    <source>
        <dbReference type="Google" id="ProtNLM"/>
    </source>
</evidence>
<feature type="chain" id="PRO_5011478281" description="Tannase and feruloyl esterase" evidence="1">
    <location>
        <begin position="24"/>
        <end position="494"/>
    </location>
</feature>
<sequence>MTYKTLIVAVVFSLLVPFHGALAQEQSAENVSVLGADNITIKYFDGEDGSWLTTKNPAQLEAAGGLNNGLVPTNWGSEENQTGWHQIYQPAAITGTQVNGTFGDAHFVIRVPDDWNGKLVVSAPGGYGSETGNDILFSDFVLEKGYAYASTDKGIFPGDDGLVPEENTISEWSMRFRQLTKATQQYLVENYKDGLIDPQDEQNPASKLVSDDHLIPTYAVGVSNGGYVVRYALENDGEDKTGEPAIFDGGIDWEGVLWRANEPNLITSYTEVVNNAQEALYGEGKKQEKAIQALYDVGVPKGTEHYWVTQDQHKWFNTLNRYRDELDPRAKKTIEWKDYTNYDQFGLRDRSNDYIFKNYDFLKRPDEVKQNVEEIENTGDINAPMITVFGTWDTILFPSVHATPYQKLIEKHEKGQMHRMYTIKKGAHLDSLVRSDYDPDNQRQPLLPYVHQSFDLLIDWVEKDISAPEGRVINTPKDGTKVIDIKTREETQPY</sequence>
<organism evidence="2 3">
    <name type="scientific">Alteribacillus persepolensis</name>
    <dbReference type="NCBI Taxonomy" id="568899"/>
    <lineage>
        <taxon>Bacteria</taxon>
        <taxon>Bacillati</taxon>
        <taxon>Bacillota</taxon>
        <taxon>Bacilli</taxon>
        <taxon>Bacillales</taxon>
        <taxon>Bacillaceae</taxon>
        <taxon>Alteribacillus</taxon>
    </lineage>
</organism>
<protein>
    <recommendedName>
        <fullName evidence="4">Tannase and feruloyl esterase</fullName>
    </recommendedName>
</protein>
<name>A0A1G8JTC7_9BACI</name>
<reference evidence="2 3" key="1">
    <citation type="submission" date="2016-10" db="EMBL/GenBank/DDBJ databases">
        <authorList>
            <person name="de Groot N.N."/>
        </authorList>
    </citation>
    <scope>NUCLEOTIDE SEQUENCE [LARGE SCALE GENOMIC DNA]</scope>
    <source>
        <strain evidence="2 3">DSM 21632</strain>
    </source>
</reference>
<dbReference type="SUPFAM" id="SSF53474">
    <property type="entry name" value="alpha/beta-Hydrolases"/>
    <property type="match status" value="1"/>
</dbReference>
<dbReference type="RefSeq" id="WP_245705311.1">
    <property type="nucleotide sequence ID" value="NZ_FNDK01000037.1"/>
</dbReference>
<dbReference type="Gene3D" id="3.40.50.1820">
    <property type="entry name" value="alpha/beta hydrolase"/>
    <property type="match status" value="1"/>
</dbReference>
<feature type="signal peptide" evidence="1">
    <location>
        <begin position="1"/>
        <end position="23"/>
    </location>
</feature>
<evidence type="ECO:0000313" key="2">
    <source>
        <dbReference type="EMBL" id="SDI34489.1"/>
    </source>
</evidence>
<accession>A0A1G8JTC7</accession>
<dbReference type="InterPro" id="IPR029058">
    <property type="entry name" value="AB_hydrolase_fold"/>
</dbReference>
<dbReference type="Proteomes" id="UP000199163">
    <property type="component" value="Unassembled WGS sequence"/>
</dbReference>
<proteinExistence type="predicted"/>
<gene>
    <name evidence="2" type="ORF">SAMN05192534_1379</name>
</gene>
<dbReference type="STRING" id="568899.SAMN05192534_1379"/>
<keyword evidence="3" id="KW-1185">Reference proteome</keyword>
<keyword evidence="1" id="KW-0732">Signal</keyword>
<dbReference type="EMBL" id="FNDK01000037">
    <property type="protein sequence ID" value="SDI34489.1"/>
    <property type="molecule type" value="Genomic_DNA"/>
</dbReference>
<evidence type="ECO:0000256" key="1">
    <source>
        <dbReference type="SAM" id="SignalP"/>
    </source>
</evidence>